<keyword evidence="3" id="KW-1185">Reference proteome</keyword>
<name>A0AA39RAR6_9LECA</name>
<protein>
    <submittedName>
        <fullName evidence="2">Uncharacterized protein</fullName>
    </submittedName>
</protein>
<feature type="region of interest" description="Disordered" evidence="1">
    <location>
        <begin position="78"/>
        <end position="115"/>
    </location>
</feature>
<reference evidence="2" key="1">
    <citation type="submission" date="2023-03" db="EMBL/GenBank/DDBJ databases">
        <title>Complete genome of Cladonia borealis.</title>
        <authorList>
            <person name="Park H."/>
        </authorList>
    </citation>
    <scope>NUCLEOTIDE SEQUENCE</scope>
    <source>
        <strain evidence="2">ANT050790</strain>
    </source>
</reference>
<evidence type="ECO:0000313" key="2">
    <source>
        <dbReference type="EMBL" id="KAK0517396.1"/>
    </source>
</evidence>
<dbReference type="Proteomes" id="UP001166286">
    <property type="component" value="Unassembled WGS sequence"/>
</dbReference>
<gene>
    <name evidence="2" type="ORF">JMJ35_000551</name>
</gene>
<comment type="caution">
    <text evidence="2">The sequence shown here is derived from an EMBL/GenBank/DDBJ whole genome shotgun (WGS) entry which is preliminary data.</text>
</comment>
<dbReference type="AlphaFoldDB" id="A0AA39RAR6"/>
<accession>A0AA39RAR6</accession>
<feature type="compositionally biased region" description="Basic and acidic residues" evidence="1">
    <location>
        <begin position="87"/>
        <end position="115"/>
    </location>
</feature>
<feature type="compositionally biased region" description="Polar residues" evidence="1">
    <location>
        <begin position="405"/>
        <end position="415"/>
    </location>
</feature>
<dbReference type="EMBL" id="JAFEKC020000001">
    <property type="protein sequence ID" value="KAK0517396.1"/>
    <property type="molecule type" value="Genomic_DNA"/>
</dbReference>
<evidence type="ECO:0000256" key="1">
    <source>
        <dbReference type="SAM" id="MobiDB-lite"/>
    </source>
</evidence>
<proteinExistence type="predicted"/>
<evidence type="ECO:0000313" key="3">
    <source>
        <dbReference type="Proteomes" id="UP001166286"/>
    </source>
</evidence>
<organism evidence="2 3">
    <name type="scientific">Cladonia borealis</name>
    <dbReference type="NCBI Taxonomy" id="184061"/>
    <lineage>
        <taxon>Eukaryota</taxon>
        <taxon>Fungi</taxon>
        <taxon>Dikarya</taxon>
        <taxon>Ascomycota</taxon>
        <taxon>Pezizomycotina</taxon>
        <taxon>Lecanoromycetes</taxon>
        <taxon>OSLEUM clade</taxon>
        <taxon>Lecanoromycetidae</taxon>
        <taxon>Lecanorales</taxon>
        <taxon>Lecanorineae</taxon>
        <taxon>Cladoniaceae</taxon>
        <taxon>Cladonia</taxon>
    </lineage>
</organism>
<feature type="region of interest" description="Disordered" evidence="1">
    <location>
        <begin position="396"/>
        <end position="420"/>
    </location>
</feature>
<sequence>MGVSLLHADNTSLANRDVQGIGSPNIDNSKSLINIDKVIPIDDNIKDTNCILAIREKLPKVMHDADVHEHNTKDIDLDTINTSRGSSNDERKHLEITKGGDADSEVEGAHSENDVQRTIDTHCQANDGDGCYLESGDHRKVVSQYFGRNKRCTQLLTDDLWLVWCRKHYQQRRYNLQQEGIWHLKKLELVRQQIERFKDIEEIAGWDIALHKTEQIRLNKENTAAVIPRTEPPISPVWERFLEPYLGFNKSYAELDVVLRVIEAEFQTTAFVARNNKAKEMPAIEFLPIFPKGTAGKPLVKRKNRALVPHVKTKGKSLISDSVSRTVTPEFNDKSATPTIFQTMDKVPVSLSSPCKLQASSPMPLDEDSWKRTVRFSSSRPDPLPSNSAADAVFTSLSSHRKRQASSPTRLNNPVSGYPNKRRRLVQGIRPKMVHIKIEETEE</sequence>